<keyword evidence="3" id="KW-1185">Reference proteome</keyword>
<protein>
    <submittedName>
        <fullName evidence="2">Uncharacterized protein</fullName>
    </submittedName>
</protein>
<organism evidence="2 3">
    <name type="scientific">Mycteria americana</name>
    <name type="common">Wood stork</name>
    <dbReference type="NCBI Taxonomy" id="33587"/>
    <lineage>
        <taxon>Eukaryota</taxon>
        <taxon>Metazoa</taxon>
        <taxon>Chordata</taxon>
        <taxon>Craniata</taxon>
        <taxon>Vertebrata</taxon>
        <taxon>Euteleostomi</taxon>
        <taxon>Archelosauria</taxon>
        <taxon>Archosauria</taxon>
        <taxon>Dinosauria</taxon>
        <taxon>Saurischia</taxon>
        <taxon>Theropoda</taxon>
        <taxon>Coelurosauria</taxon>
        <taxon>Aves</taxon>
        <taxon>Neognathae</taxon>
        <taxon>Neoaves</taxon>
        <taxon>Aequornithes</taxon>
        <taxon>Ciconiiformes</taxon>
        <taxon>Ciconiidae</taxon>
        <taxon>Mycteria</taxon>
    </lineage>
</organism>
<sequence length="116" mass="12937">MEPASPQDDVKKRQQKEKSKKPVPPPAPRPARALFCLTLQNPLRKACISIVEWKYPSGCVGLGAPVCVPVSRGYHRVAALDHAGRNREWGESLAVGKVLEPEFELFWSFRNMIAEA</sequence>
<evidence type="ECO:0000313" key="2">
    <source>
        <dbReference type="EMBL" id="KAK4809242.1"/>
    </source>
</evidence>
<dbReference type="EMBL" id="JAUNZN010000022">
    <property type="protein sequence ID" value="KAK4809242.1"/>
    <property type="molecule type" value="Genomic_DNA"/>
</dbReference>
<comment type="caution">
    <text evidence="2">The sequence shown here is derived from an EMBL/GenBank/DDBJ whole genome shotgun (WGS) entry which is preliminary data.</text>
</comment>
<evidence type="ECO:0000313" key="3">
    <source>
        <dbReference type="Proteomes" id="UP001333110"/>
    </source>
</evidence>
<accession>A0AAN7N5V1</accession>
<feature type="region of interest" description="Disordered" evidence="1">
    <location>
        <begin position="1"/>
        <end position="30"/>
    </location>
</feature>
<name>A0AAN7N5V1_MYCAM</name>
<dbReference type="Proteomes" id="UP001333110">
    <property type="component" value="Unassembled WGS sequence"/>
</dbReference>
<gene>
    <name evidence="2" type="ORF">QYF61_012895</name>
</gene>
<proteinExistence type="predicted"/>
<reference evidence="2 3" key="1">
    <citation type="journal article" date="2023" name="J. Hered.">
        <title>Chromosome-level genome of the wood stork (Mycteria americana) provides insight into avian chromosome evolution.</title>
        <authorList>
            <person name="Flamio R. Jr."/>
            <person name="Ramstad K.M."/>
        </authorList>
    </citation>
    <scope>NUCLEOTIDE SEQUENCE [LARGE SCALE GENOMIC DNA]</scope>
    <source>
        <strain evidence="2">JAX WOST 10</strain>
    </source>
</reference>
<evidence type="ECO:0000256" key="1">
    <source>
        <dbReference type="SAM" id="MobiDB-lite"/>
    </source>
</evidence>
<dbReference type="AlphaFoldDB" id="A0AAN7N5V1"/>